<dbReference type="FunCoup" id="B8CCE5">
    <property type="interactions" value="12"/>
</dbReference>
<proteinExistence type="inferred from homology"/>
<keyword evidence="12" id="KW-1185">Reference proteome</keyword>
<dbReference type="EMBL" id="CM000649">
    <property type="protein sequence ID" value="EED88759.1"/>
    <property type="molecule type" value="Genomic_DNA"/>
</dbReference>
<dbReference type="InterPro" id="IPR051316">
    <property type="entry name" value="Zinc-reg_GTPase_activator"/>
</dbReference>
<dbReference type="HOGENOM" id="CLU_017452_0_1_1"/>
<sequence>SEANDSNPLPPVPVTILTGFLGSGKTTLVRHILTSKQHQKRIAVIENEFVNDLSTLSVETMIAKDGTDGSSLAEFIELPNGCVCCTVKDSLVETLEDLLSKRADLDYVIIEASGMADPGPISSIFWLDDALESRLHLDGIVACVDAKMILSQLESTSSSVHKSYDESGTLVASNVVNGDEAARQIAFADRIIINKIDLLETQQRPSDEIDDSRITIERVMHKIESINPTAPTVSTTFSNVADLSWILDANCFDANRAKDVEHAFSQSLQWHGGNTEMVGTKSTSPTSRRSTTGNLHKHTDAVGTIALFGVGSVDLQKVNSWLASVLWPDQDEKDKVLRAHGLDQRRYIAQAVNDLWDIVPASDNLHWNQNDTRCCKIVVIGKWLDEVKLKQQFESCFAKE</sequence>
<dbReference type="STRING" id="35128.B8CCE5"/>
<dbReference type="InterPro" id="IPR011629">
    <property type="entry name" value="CobW-like_C"/>
</dbReference>
<evidence type="ECO:0000256" key="7">
    <source>
        <dbReference type="ARBA" id="ARBA00049117"/>
    </source>
</evidence>
<evidence type="ECO:0000256" key="3">
    <source>
        <dbReference type="ARBA" id="ARBA00022833"/>
    </source>
</evidence>
<dbReference type="eggNOG" id="KOG2743">
    <property type="taxonomic scope" value="Eukaryota"/>
</dbReference>
<dbReference type="InterPro" id="IPR003495">
    <property type="entry name" value="CobW/HypB/UreG_nucleotide-bd"/>
</dbReference>
<evidence type="ECO:0000256" key="2">
    <source>
        <dbReference type="ARBA" id="ARBA00022801"/>
    </source>
</evidence>
<dbReference type="PaxDb" id="35128-Thaps37458"/>
<dbReference type="GO" id="GO:0005525">
    <property type="term" value="F:GTP binding"/>
    <property type="evidence" value="ECO:0007669"/>
    <property type="project" value="UniProtKB-KW"/>
</dbReference>
<keyword evidence="3" id="KW-0862">Zinc</keyword>
<dbReference type="GO" id="GO:0016787">
    <property type="term" value="F:hydrolase activity"/>
    <property type="evidence" value="ECO:0007669"/>
    <property type="project" value="UniProtKB-KW"/>
</dbReference>
<evidence type="ECO:0000256" key="6">
    <source>
        <dbReference type="ARBA" id="ARBA00034320"/>
    </source>
</evidence>
<gene>
    <name evidence="11" type="ORF">THAPSDRAFT_37458</name>
</gene>
<dbReference type="OMA" id="WLASVLW"/>
<comment type="similarity">
    <text evidence="6">Belongs to the SIMIBI class G3E GTPase family. ZNG1 subfamily.</text>
</comment>
<dbReference type="Proteomes" id="UP000001449">
    <property type="component" value="Chromosome 14"/>
</dbReference>
<accession>B8CCE5</accession>
<dbReference type="AlphaFoldDB" id="B8CCE5"/>
<dbReference type="KEGG" id="tps:THAPSDRAFT_37458"/>
<dbReference type="InParanoid" id="B8CCE5"/>
<reference evidence="11 12" key="1">
    <citation type="journal article" date="2004" name="Science">
        <title>The genome of the diatom Thalassiosira pseudonana: ecology, evolution, and metabolism.</title>
        <authorList>
            <person name="Armbrust E.V."/>
            <person name="Berges J.A."/>
            <person name="Bowler C."/>
            <person name="Green B.R."/>
            <person name="Martinez D."/>
            <person name="Putnam N.H."/>
            <person name="Zhou S."/>
            <person name="Allen A.E."/>
            <person name="Apt K.E."/>
            <person name="Bechner M."/>
            <person name="Brzezinski M.A."/>
            <person name="Chaal B.K."/>
            <person name="Chiovitti A."/>
            <person name="Davis A.K."/>
            <person name="Demarest M.S."/>
            <person name="Detter J.C."/>
            <person name="Glavina T."/>
            <person name="Goodstein D."/>
            <person name="Hadi M.Z."/>
            <person name="Hellsten U."/>
            <person name="Hildebrand M."/>
            <person name="Jenkins B.D."/>
            <person name="Jurka J."/>
            <person name="Kapitonov V.V."/>
            <person name="Kroger N."/>
            <person name="Lau W.W."/>
            <person name="Lane T.W."/>
            <person name="Larimer F.W."/>
            <person name="Lippmeier J.C."/>
            <person name="Lucas S."/>
            <person name="Medina M."/>
            <person name="Montsant A."/>
            <person name="Obornik M."/>
            <person name="Parker M.S."/>
            <person name="Palenik B."/>
            <person name="Pazour G.J."/>
            <person name="Richardson P.M."/>
            <person name="Rynearson T.A."/>
            <person name="Saito M.A."/>
            <person name="Schwartz D.C."/>
            <person name="Thamatrakoln K."/>
            <person name="Valentin K."/>
            <person name="Vardi A."/>
            <person name="Wilkerson F.P."/>
            <person name="Rokhsar D.S."/>
        </authorList>
    </citation>
    <scope>NUCLEOTIDE SEQUENCE [LARGE SCALE GENOMIC DNA]</scope>
    <source>
        <strain evidence="11 12">CCMP1335</strain>
    </source>
</reference>
<evidence type="ECO:0000313" key="12">
    <source>
        <dbReference type="Proteomes" id="UP000001449"/>
    </source>
</evidence>
<dbReference type="Gene3D" id="3.40.50.300">
    <property type="entry name" value="P-loop containing nucleotide triphosphate hydrolases"/>
    <property type="match status" value="1"/>
</dbReference>
<dbReference type="Pfam" id="PF02492">
    <property type="entry name" value="cobW"/>
    <property type="match status" value="1"/>
</dbReference>
<comment type="catalytic activity">
    <reaction evidence="7">
        <text>GTP + H2O = GDP + phosphate + H(+)</text>
        <dbReference type="Rhea" id="RHEA:19669"/>
        <dbReference type="ChEBI" id="CHEBI:15377"/>
        <dbReference type="ChEBI" id="CHEBI:15378"/>
        <dbReference type="ChEBI" id="CHEBI:37565"/>
        <dbReference type="ChEBI" id="CHEBI:43474"/>
        <dbReference type="ChEBI" id="CHEBI:58189"/>
    </reaction>
    <physiologicalReaction direction="left-to-right" evidence="7">
        <dbReference type="Rhea" id="RHEA:19670"/>
    </physiologicalReaction>
</comment>
<evidence type="ECO:0000256" key="5">
    <source>
        <dbReference type="ARBA" id="ARBA00023186"/>
    </source>
</evidence>
<feature type="region of interest" description="Disordered" evidence="8">
    <location>
        <begin position="274"/>
        <end position="295"/>
    </location>
</feature>
<protein>
    <recommendedName>
        <fullName evidence="13">CobW C-terminal domain-containing protein</fullName>
    </recommendedName>
</protein>
<evidence type="ECO:0000256" key="1">
    <source>
        <dbReference type="ARBA" id="ARBA00022741"/>
    </source>
</evidence>
<evidence type="ECO:0000256" key="8">
    <source>
        <dbReference type="SAM" id="MobiDB-lite"/>
    </source>
</evidence>
<keyword evidence="2" id="KW-0378">Hydrolase</keyword>
<dbReference type="PANTHER" id="PTHR13748:SF31">
    <property type="entry name" value="ZINC-REGULATED GTPASE METALLOPROTEIN ACTIVATOR 1A-RELATED"/>
    <property type="match status" value="1"/>
</dbReference>
<keyword evidence="1" id="KW-0547">Nucleotide-binding</keyword>
<dbReference type="CDD" id="cd03112">
    <property type="entry name" value="CobW-like"/>
    <property type="match status" value="1"/>
</dbReference>
<evidence type="ECO:0000313" key="11">
    <source>
        <dbReference type="EMBL" id="EED88759.1"/>
    </source>
</evidence>
<dbReference type="InterPro" id="IPR027417">
    <property type="entry name" value="P-loop_NTPase"/>
</dbReference>
<dbReference type="GO" id="GO:0005737">
    <property type="term" value="C:cytoplasm"/>
    <property type="evidence" value="ECO:0000318"/>
    <property type="project" value="GO_Central"/>
</dbReference>
<feature type="compositionally biased region" description="Low complexity" evidence="8">
    <location>
        <begin position="282"/>
        <end position="292"/>
    </location>
</feature>
<organism evidence="11 12">
    <name type="scientific">Thalassiosira pseudonana</name>
    <name type="common">Marine diatom</name>
    <name type="synonym">Cyclotella nana</name>
    <dbReference type="NCBI Taxonomy" id="35128"/>
    <lineage>
        <taxon>Eukaryota</taxon>
        <taxon>Sar</taxon>
        <taxon>Stramenopiles</taxon>
        <taxon>Ochrophyta</taxon>
        <taxon>Bacillariophyta</taxon>
        <taxon>Coscinodiscophyceae</taxon>
        <taxon>Thalassiosirophycidae</taxon>
        <taxon>Thalassiosirales</taxon>
        <taxon>Thalassiosiraceae</taxon>
        <taxon>Thalassiosira</taxon>
    </lineage>
</organism>
<evidence type="ECO:0008006" key="13">
    <source>
        <dbReference type="Google" id="ProtNLM"/>
    </source>
</evidence>
<dbReference type="GeneID" id="7451235"/>
<feature type="non-terminal residue" evidence="11">
    <location>
        <position position="1"/>
    </location>
</feature>
<dbReference type="SUPFAM" id="SSF52540">
    <property type="entry name" value="P-loop containing nucleoside triphosphate hydrolases"/>
    <property type="match status" value="1"/>
</dbReference>
<dbReference type="RefSeq" id="XP_002293750.1">
    <property type="nucleotide sequence ID" value="XM_002293714.1"/>
</dbReference>
<name>B8CCE5_THAPS</name>
<keyword evidence="5" id="KW-0143">Chaperone</keyword>
<evidence type="ECO:0000259" key="9">
    <source>
        <dbReference type="Pfam" id="PF02492"/>
    </source>
</evidence>
<dbReference type="Pfam" id="PF07683">
    <property type="entry name" value="CobW_C"/>
    <property type="match status" value="1"/>
</dbReference>
<evidence type="ECO:0000256" key="4">
    <source>
        <dbReference type="ARBA" id="ARBA00023134"/>
    </source>
</evidence>
<dbReference type="InterPro" id="IPR036627">
    <property type="entry name" value="CobW-likC_sf"/>
</dbReference>
<reference evidence="11 12" key="2">
    <citation type="journal article" date="2008" name="Nature">
        <title>The Phaeodactylum genome reveals the evolutionary history of diatom genomes.</title>
        <authorList>
            <person name="Bowler C."/>
            <person name="Allen A.E."/>
            <person name="Badger J.H."/>
            <person name="Grimwood J."/>
            <person name="Jabbari K."/>
            <person name="Kuo A."/>
            <person name="Maheswari U."/>
            <person name="Martens C."/>
            <person name="Maumus F."/>
            <person name="Otillar R.P."/>
            <person name="Rayko E."/>
            <person name="Salamov A."/>
            <person name="Vandepoele K."/>
            <person name="Beszteri B."/>
            <person name="Gruber A."/>
            <person name="Heijde M."/>
            <person name="Katinka M."/>
            <person name="Mock T."/>
            <person name="Valentin K."/>
            <person name="Verret F."/>
            <person name="Berges J.A."/>
            <person name="Brownlee C."/>
            <person name="Cadoret J.P."/>
            <person name="Chiovitti A."/>
            <person name="Choi C.J."/>
            <person name="Coesel S."/>
            <person name="De Martino A."/>
            <person name="Detter J.C."/>
            <person name="Durkin C."/>
            <person name="Falciatore A."/>
            <person name="Fournet J."/>
            <person name="Haruta M."/>
            <person name="Huysman M.J."/>
            <person name="Jenkins B.D."/>
            <person name="Jiroutova K."/>
            <person name="Jorgensen R.E."/>
            <person name="Joubert Y."/>
            <person name="Kaplan A."/>
            <person name="Kroger N."/>
            <person name="Kroth P.G."/>
            <person name="La Roche J."/>
            <person name="Lindquist E."/>
            <person name="Lommer M."/>
            <person name="Martin-Jezequel V."/>
            <person name="Lopez P.J."/>
            <person name="Lucas S."/>
            <person name="Mangogna M."/>
            <person name="McGinnis K."/>
            <person name="Medlin L.K."/>
            <person name="Montsant A."/>
            <person name="Oudot-Le Secq M.P."/>
            <person name="Napoli C."/>
            <person name="Obornik M."/>
            <person name="Parker M.S."/>
            <person name="Petit J.L."/>
            <person name="Porcel B.M."/>
            <person name="Poulsen N."/>
            <person name="Robison M."/>
            <person name="Rychlewski L."/>
            <person name="Rynearson T.A."/>
            <person name="Schmutz J."/>
            <person name="Shapiro H."/>
            <person name="Siaut M."/>
            <person name="Stanley M."/>
            <person name="Sussman M.R."/>
            <person name="Taylor A.R."/>
            <person name="Vardi A."/>
            <person name="von Dassow P."/>
            <person name="Vyverman W."/>
            <person name="Willis A."/>
            <person name="Wyrwicz L.S."/>
            <person name="Rokhsar D.S."/>
            <person name="Weissenbach J."/>
            <person name="Armbrust E.V."/>
            <person name="Green B.R."/>
            <person name="Van de Peer Y."/>
            <person name="Grigoriev I.V."/>
        </authorList>
    </citation>
    <scope>NUCLEOTIDE SEQUENCE [LARGE SCALE GENOMIC DNA]</scope>
    <source>
        <strain evidence="11 12">CCMP1335</strain>
    </source>
</reference>
<feature type="domain" description="CobW C-terminal" evidence="10">
    <location>
        <begin position="311"/>
        <end position="396"/>
    </location>
</feature>
<evidence type="ECO:0000259" key="10">
    <source>
        <dbReference type="Pfam" id="PF07683"/>
    </source>
</evidence>
<dbReference type="SUPFAM" id="SSF90002">
    <property type="entry name" value="Hypothetical protein YjiA, C-terminal domain"/>
    <property type="match status" value="1"/>
</dbReference>
<feature type="domain" description="CobW/HypB/UreG nucleotide-binding" evidence="9">
    <location>
        <begin position="13"/>
        <end position="204"/>
    </location>
</feature>
<dbReference type="Gene3D" id="3.30.1220.10">
    <property type="entry name" value="CobW-like, C-terminal domain"/>
    <property type="match status" value="1"/>
</dbReference>
<dbReference type="PANTHER" id="PTHR13748">
    <property type="entry name" value="COBW-RELATED"/>
    <property type="match status" value="1"/>
</dbReference>
<keyword evidence="4" id="KW-0342">GTP-binding</keyword>